<evidence type="ECO:0000256" key="2">
    <source>
        <dbReference type="ARBA" id="ARBA00005988"/>
    </source>
</evidence>
<sequence precursor="true">MVQFSEMKRLTSALFLCALGLSAAVQTPEQYFGFRIGSDKKLVRWDKIVEYMQAVASGTDRVRFRNLGPTTNGNPFIMLEISSAENLRNLDKLKALERKLYFQGGAPTDAERDEIFRAGKAVVFITNNIHSTEIGASQMVLELVHRLATDDSAATKKVLDNVILLLVPSLNPDGQIMVTDWYNKTLGTPSEASPLPFLYHNYTGHDNNRDMYLFSQKESQMAANVLWHEWFPSIWLDEHQQGSAGPRIFTMPATDPINPNVDPLIYRLNGVYGQSQAAALEAEGKTGIIFNSTYTNFWQGAMAWAGWWHNQVGMLTEVASARIATPVDQLKANPGNGGASAAPATGGRGAATGPAAGATDFESERRRSFERPDDPLPAPRDILPRTEYPRPWLGGRWTLRDIVDYELIATDALLTAAADSRETLLHQIYSINRNTIDAGKKGQIGQDKEKSYGILIPADAQHDPNEAIDLVDKLLIAGVEVYRAGQGFKQDDKTYPAGTFVIPFNQVFARYAKDLLEKQTYPEVRRSPGAPAEAPYDVSAWSLGMQFGVKTDFAKTPLAAFPMDKLTATPKFVITASNSGGAWRFPYNGSVSAMVVNRLLRGGAKVSLTKPDPGAVPYVIATAKPEVWTKAVEGLEVRPDGKTPAKTLLATTLNAPRVGIYQSYDPSMDEGWTRFVLDHYEFNYTKLHNEDIKPGNLRKRFDAIILPDQRSSSILNGLDYKTIVEQYRGGLGDTGWEALRQFVADGGTLISLGEASNLLVDKLPLGVKDLKRTTTRDVHFAPGAIVNLQIDTAHPIGRGVAPETLGFYINSPFFQLMEGFSSQKVSVVARYPNTNVNASGWLRGEDLMYGRAAVVSVEMNPGKVVLFGIRPQHRAQTHATFPLLFNALYWSAEGDLSSAKVQ</sequence>
<dbReference type="eggNOG" id="COG2866">
    <property type="taxonomic scope" value="Bacteria"/>
</dbReference>
<dbReference type="SUPFAM" id="SSF53187">
    <property type="entry name" value="Zn-dependent exopeptidases"/>
    <property type="match status" value="1"/>
</dbReference>
<dbReference type="GO" id="GO:0008270">
    <property type="term" value="F:zinc ion binding"/>
    <property type="evidence" value="ECO:0007669"/>
    <property type="project" value="InterPro"/>
</dbReference>
<feature type="compositionally biased region" description="Basic and acidic residues" evidence="7">
    <location>
        <begin position="362"/>
        <end position="374"/>
    </location>
</feature>
<dbReference type="InParanoid" id="Q01WK5"/>
<dbReference type="PANTHER" id="PTHR11705">
    <property type="entry name" value="PROTEASE FAMILY M14 CARBOXYPEPTIDASE A,B"/>
    <property type="match status" value="1"/>
</dbReference>
<keyword evidence="4" id="KW-0378">Hydrolase</keyword>
<feature type="signal peptide" evidence="8">
    <location>
        <begin position="1"/>
        <end position="23"/>
    </location>
</feature>
<dbReference type="SUPFAM" id="SSF52317">
    <property type="entry name" value="Class I glutamine amidotransferase-like"/>
    <property type="match status" value="1"/>
</dbReference>
<dbReference type="HOGENOM" id="CLU_011471_0_0_0"/>
<dbReference type="CDD" id="cd06240">
    <property type="entry name" value="M14-like"/>
    <property type="match status" value="1"/>
</dbReference>
<organism evidence="10">
    <name type="scientific">Solibacter usitatus (strain Ellin6076)</name>
    <dbReference type="NCBI Taxonomy" id="234267"/>
    <lineage>
        <taxon>Bacteria</taxon>
        <taxon>Pseudomonadati</taxon>
        <taxon>Acidobacteriota</taxon>
        <taxon>Terriglobia</taxon>
        <taxon>Bryobacterales</taxon>
        <taxon>Solibacteraceae</taxon>
        <taxon>Candidatus Solibacter</taxon>
    </lineage>
</organism>
<reference evidence="10" key="1">
    <citation type="submission" date="2006-10" db="EMBL/GenBank/DDBJ databases">
        <title>Complete sequence of Solibacter usitatus Ellin6076.</title>
        <authorList>
            <consortium name="US DOE Joint Genome Institute"/>
            <person name="Copeland A."/>
            <person name="Lucas S."/>
            <person name="Lapidus A."/>
            <person name="Barry K."/>
            <person name="Detter J.C."/>
            <person name="Glavina del Rio T."/>
            <person name="Hammon N."/>
            <person name="Israni S."/>
            <person name="Dalin E."/>
            <person name="Tice H."/>
            <person name="Pitluck S."/>
            <person name="Thompson L.S."/>
            <person name="Brettin T."/>
            <person name="Bruce D."/>
            <person name="Han C."/>
            <person name="Tapia R."/>
            <person name="Gilna P."/>
            <person name="Schmutz J."/>
            <person name="Larimer F."/>
            <person name="Land M."/>
            <person name="Hauser L."/>
            <person name="Kyrpides N."/>
            <person name="Mikhailova N."/>
            <person name="Janssen P.H."/>
            <person name="Kuske C.R."/>
            <person name="Richardson P."/>
        </authorList>
    </citation>
    <scope>NUCLEOTIDE SEQUENCE</scope>
    <source>
        <strain evidence="10">Ellin6076</strain>
    </source>
</reference>
<dbReference type="AlphaFoldDB" id="Q01WK5"/>
<accession>Q01WK5</accession>
<proteinExistence type="inferred from homology"/>
<name>Q01WK5_SOLUE</name>
<dbReference type="GO" id="GO:0006508">
    <property type="term" value="P:proteolysis"/>
    <property type="evidence" value="ECO:0007669"/>
    <property type="project" value="UniProtKB-KW"/>
</dbReference>
<feature type="compositionally biased region" description="Low complexity" evidence="7">
    <location>
        <begin position="339"/>
        <end position="360"/>
    </location>
</feature>
<keyword evidence="6" id="KW-0482">Metalloprotease</keyword>
<dbReference type="Pfam" id="PF00246">
    <property type="entry name" value="Peptidase_M14"/>
    <property type="match status" value="1"/>
</dbReference>
<dbReference type="GO" id="GO:0005615">
    <property type="term" value="C:extracellular space"/>
    <property type="evidence" value="ECO:0007669"/>
    <property type="project" value="TreeGrafter"/>
</dbReference>
<dbReference type="InterPro" id="IPR029062">
    <property type="entry name" value="Class_I_gatase-like"/>
</dbReference>
<dbReference type="STRING" id="234267.Acid_5004"/>
<keyword evidence="3" id="KW-0645">Protease</keyword>
<gene>
    <name evidence="10" type="ordered locus">Acid_5004</name>
</gene>
<feature type="region of interest" description="Disordered" evidence="7">
    <location>
        <begin position="331"/>
        <end position="385"/>
    </location>
</feature>
<dbReference type="PANTHER" id="PTHR11705:SF143">
    <property type="entry name" value="SLL0236 PROTEIN"/>
    <property type="match status" value="1"/>
</dbReference>
<dbReference type="KEGG" id="sus:Acid_5004"/>
<feature type="chain" id="PRO_5004162737" description="Peptidase M14 domain-containing protein" evidence="8">
    <location>
        <begin position="24"/>
        <end position="902"/>
    </location>
</feature>
<evidence type="ECO:0000256" key="1">
    <source>
        <dbReference type="ARBA" id="ARBA00001947"/>
    </source>
</evidence>
<evidence type="ECO:0000256" key="6">
    <source>
        <dbReference type="ARBA" id="ARBA00023049"/>
    </source>
</evidence>
<keyword evidence="5" id="KW-0862">Zinc</keyword>
<evidence type="ECO:0000256" key="4">
    <source>
        <dbReference type="ARBA" id="ARBA00022801"/>
    </source>
</evidence>
<keyword evidence="8" id="KW-0732">Signal</keyword>
<protein>
    <recommendedName>
        <fullName evidence="9">Peptidase M14 domain-containing protein</fullName>
    </recommendedName>
</protein>
<evidence type="ECO:0000313" key="10">
    <source>
        <dbReference type="EMBL" id="ABJ85960.1"/>
    </source>
</evidence>
<feature type="domain" description="Peptidase M14" evidence="9">
    <location>
        <begin position="48"/>
        <end position="215"/>
    </location>
</feature>
<evidence type="ECO:0000256" key="7">
    <source>
        <dbReference type="SAM" id="MobiDB-lite"/>
    </source>
</evidence>
<dbReference type="Gene3D" id="3.40.630.10">
    <property type="entry name" value="Zn peptidases"/>
    <property type="match status" value="1"/>
</dbReference>
<evidence type="ECO:0000259" key="9">
    <source>
        <dbReference type="Pfam" id="PF00246"/>
    </source>
</evidence>
<evidence type="ECO:0000256" key="3">
    <source>
        <dbReference type="ARBA" id="ARBA00022670"/>
    </source>
</evidence>
<evidence type="ECO:0000256" key="5">
    <source>
        <dbReference type="ARBA" id="ARBA00022833"/>
    </source>
</evidence>
<dbReference type="GO" id="GO:0004181">
    <property type="term" value="F:metallocarboxypeptidase activity"/>
    <property type="evidence" value="ECO:0007669"/>
    <property type="project" value="InterPro"/>
</dbReference>
<dbReference type="EMBL" id="CP000473">
    <property type="protein sequence ID" value="ABJ85960.1"/>
    <property type="molecule type" value="Genomic_DNA"/>
</dbReference>
<comment type="cofactor">
    <cofactor evidence="1">
        <name>Zn(2+)</name>
        <dbReference type="ChEBI" id="CHEBI:29105"/>
    </cofactor>
</comment>
<evidence type="ECO:0000256" key="8">
    <source>
        <dbReference type="SAM" id="SignalP"/>
    </source>
</evidence>
<comment type="similarity">
    <text evidence="2">Belongs to the peptidase M14 family.</text>
</comment>
<dbReference type="InterPro" id="IPR000834">
    <property type="entry name" value="Peptidase_M14"/>
</dbReference>